<protein>
    <submittedName>
        <fullName evidence="9">Putative flippase GtrA</fullName>
    </submittedName>
</protein>
<dbReference type="GO" id="GO:0016020">
    <property type="term" value="C:membrane"/>
    <property type="evidence" value="ECO:0007669"/>
    <property type="project" value="UniProtKB-SubCell"/>
</dbReference>
<dbReference type="RefSeq" id="WP_179429574.1">
    <property type="nucleotide sequence ID" value="NZ_JACBZP010000001.1"/>
</dbReference>
<accession>A0A7Z0D5X1</accession>
<name>A0A7Z0D5X1_9MICO</name>
<dbReference type="Proteomes" id="UP000539111">
    <property type="component" value="Unassembled WGS sequence"/>
</dbReference>
<proteinExistence type="predicted"/>
<feature type="transmembrane region" description="Helical" evidence="6">
    <location>
        <begin position="348"/>
        <end position="367"/>
    </location>
</feature>
<feature type="domain" description="GtrA/DPMS transmembrane" evidence="8">
    <location>
        <begin position="285"/>
        <end position="402"/>
    </location>
</feature>
<dbReference type="SUPFAM" id="SSF53448">
    <property type="entry name" value="Nucleotide-diphospho-sugar transferases"/>
    <property type="match status" value="1"/>
</dbReference>
<dbReference type="PANTHER" id="PTHR10859">
    <property type="entry name" value="GLYCOSYL TRANSFERASE"/>
    <property type="match status" value="1"/>
</dbReference>
<keyword evidence="3 6" id="KW-1133">Transmembrane helix</keyword>
<feature type="region of interest" description="Disordered" evidence="5">
    <location>
        <begin position="413"/>
        <end position="439"/>
    </location>
</feature>
<comment type="subcellular location">
    <subcellularLocation>
        <location evidence="1">Membrane</location>
        <topology evidence="1">Multi-pass membrane protein</topology>
    </subcellularLocation>
</comment>
<dbReference type="InterPro" id="IPR001173">
    <property type="entry name" value="Glyco_trans_2-like"/>
</dbReference>
<evidence type="ECO:0000313" key="10">
    <source>
        <dbReference type="Proteomes" id="UP000539111"/>
    </source>
</evidence>
<feature type="transmembrane region" description="Helical" evidence="6">
    <location>
        <begin position="379"/>
        <end position="401"/>
    </location>
</feature>
<comment type="caution">
    <text evidence="9">The sequence shown here is derived from an EMBL/GenBank/DDBJ whole genome shotgun (WGS) entry which is preliminary data.</text>
</comment>
<evidence type="ECO:0000256" key="6">
    <source>
        <dbReference type="SAM" id="Phobius"/>
    </source>
</evidence>
<feature type="transmembrane region" description="Helical" evidence="6">
    <location>
        <begin position="310"/>
        <end position="327"/>
    </location>
</feature>
<dbReference type="InterPro" id="IPR007267">
    <property type="entry name" value="GtrA_DPMS_TM"/>
</dbReference>
<evidence type="ECO:0000313" key="9">
    <source>
        <dbReference type="EMBL" id="NYI69331.1"/>
    </source>
</evidence>
<evidence type="ECO:0000256" key="1">
    <source>
        <dbReference type="ARBA" id="ARBA00004141"/>
    </source>
</evidence>
<feature type="domain" description="Glycosyltransferase 2-like" evidence="7">
    <location>
        <begin position="23"/>
        <end position="186"/>
    </location>
</feature>
<dbReference type="PANTHER" id="PTHR10859:SF91">
    <property type="entry name" value="DOLICHYL-PHOSPHATE BETA-GLUCOSYLTRANSFERASE"/>
    <property type="match status" value="1"/>
</dbReference>
<organism evidence="9 10">
    <name type="scientific">Spelaeicoccus albus</name>
    <dbReference type="NCBI Taxonomy" id="1280376"/>
    <lineage>
        <taxon>Bacteria</taxon>
        <taxon>Bacillati</taxon>
        <taxon>Actinomycetota</taxon>
        <taxon>Actinomycetes</taxon>
        <taxon>Micrococcales</taxon>
        <taxon>Brevibacteriaceae</taxon>
        <taxon>Spelaeicoccus</taxon>
    </lineage>
</organism>
<evidence type="ECO:0000259" key="8">
    <source>
        <dbReference type="Pfam" id="PF04138"/>
    </source>
</evidence>
<dbReference type="InterPro" id="IPR029044">
    <property type="entry name" value="Nucleotide-diphossugar_trans"/>
</dbReference>
<dbReference type="AlphaFoldDB" id="A0A7Z0D5X1"/>
<gene>
    <name evidence="9" type="ORF">BJY26_003637</name>
</gene>
<evidence type="ECO:0000259" key="7">
    <source>
        <dbReference type="Pfam" id="PF00535"/>
    </source>
</evidence>
<keyword evidence="4 6" id="KW-0472">Membrane</keyword>
<dbReference type="Pfam" id="PF00535">
    <property type="entry name" value="Glycos_transf_2"/>
    <property type="match status" value="1"/>
</dbReference>
<keyword evidence="10" id="KW-1185">Reference proteome</keyword>
<dbReference type="GO" id="GO:0006487">
    <property type="term" value="P:protein N-linked glycosylation"/>
    <property type="evidence" value="ECO:0007669"/>
    <property type="project" value="TreeGrafter"/>
</dbReference>
<evidence type="ECO:0000256" key="4">
    <source>
        <dbReference type="ARBA" id="ARBA00023136"/>
    </source>
</evidence>
<dbReference type="Gene3D" id="3.90.550.10">
    <property type="entry name" value="Spore Coat Polysaccharide Biosynthesis Protein SpsA, Chain A"/>
    <property type="match status" value="1"/>
</dbReference>
<dbReference type="GO" id="GO:0000271">
    <property type="term" value="P:polysaccharide biosynthetic process"/>
    <property type="evidence" value="ECO:0007669"/>
    <property type="project" value="InterPro"/>
</dbReference>
<dbReference type="Pfam" id="PF04138">
    <property type="entry name" value="GtrA_DPMS_TM"/>
    <property type="match status" value="1"/>
</dbReference>
<evidence type="ECO:0000256" key="5">
    <source>
        <dbReference type="SAM" id="MobiDB-lite"/>
    </source>
</evidence>
<reference evidence="9 10" key="1">
    <citation type="submission" date="2020-07" db="EMBL/GenBank/DDBJ databases">
        <title>Sequencing the genomes of 1000 actinobacteria strains.</title>
        <authorList>
            <person name="Klenk H.-P."/>
        </authorList>
    </citation>
    <scope>NUCLEOTIDE SEQUENCE [LARGE SCALE GENOMIC DNA]</scope>
    <source>
        <strain evidence="9 10">DSM 26341</strain>
    </source>
</reference>
<evidence type="ECO:0000256" key="2">
    <source>
        <dbReference type="ARBA" id="ARBA00022692"/>
    </source>
</evidence>
<evidence type="ECO:0000256" key="3">
    <source>
        <dbReference type="ARBA" id="ARBA00022989"/>
    </source>
</evidence>
<feature type="transmembrane region" description="Helical" evidence="6">
    <location>
        <begin position="285"/>
        <end position="304"/>
    </location>
</feature>
<sequence length="439" mass="47272">MTDSQAAGRSGDTVSDRAVTVDIALPVFNEQAAVEAAAMRLRRASRDLPYRVRIIIVDNASTDRTPAISRRLAERFDDVSYLRLNRKGRGRALKTAWQTSDADICAYMDVDLSTDLTALAPALAALASGHSDISIGSRLAHGARVQRGLKREFISRGYNTILKTALDIRYSDAQCGFKAVRRDTARALLPFVSDVGWFFDTELLTLAEWAGMRIHEIPVDWIDDPDSSVDIVATAREDLRGVVRMIGTRVRGGYPLREIADDAAFPGSGRRPAGAHRLPHQIMSFGLIGVLSTAAFALLFLLLAPALGAQTANFAALVITAIANTAANRRVTFGVRGRAGAARHQGRGLIVFGLGWALTSGALAALHTEAPDAGRATELGALVAANIAATAIRFLLLHFWVFGPREGSRLAVATDPPSRPPLNRQPVDDHPLTCKGRQS</sequence>
<keyword evidence="2 6" id="KW-0812">Transmembrane</keyword>
<dbReference type="EMBL" id="JACBZP010000001">
    <property type="protein sequence ID" value="NYI69331.1"/>
    <property type="molecule type" value="Genomic_DNA"/>
</dbReference>